<keyword evidence="2" id="KW-0732">Signal</keyword>
<keyword evidence="4" id="KW-1185">Reference proteome</keyword>
<feature type="chain" id="PRO_5039952227" evidence="2">
    <location>
        <begin position="25"/>
        <end position="127"/>
    </location>
</feature>
<evidence type="ECO:0000313" key="4">
    <source>
        <dbReference type="Proteomes" id="UP000824120"/>
    </source>
</evidence>
<feature type="region of interest" description="Disordered" evidence="1">
    <location>
        <begin position="35"/>
        <end position="64"/>
    </location>
</feature>
<proteinExistence type="predicted"/>
<comment type="caution">
    <text evidence="3">The sequence shown here is derived from an EMBL/GenBank/DDBJ whole genome shotgun (WGS) entry which is preliminary data.</text>
</comment>
<name>A0A9J5WPK5_SOLCO</name>
<reference evidence="3 4" key="1">
    <citation type="submission" date="2020-09" db="EMBL/GenBank/DDBJ databases">
        <title>De no assembly of potato wild relative species, Solanum commersonii.</title>
        <authorList>
            <person name="Cho K."/>
        </authorList>
    </citation>
    <scope>NUCLEOTIDE SEQUENCE [LARGE SCALE GENOMIC DNA]</scope>
    <source>
        <strain evidence="3">LZ3.2</strain>
        <tissue evidence="3">Leaf</tissue>
    </source>
</reference>
<evidence type="ECO:0000256" key="1">
    <source>
        <dbReference type="SAM" id="MobiDB-lite"/>
    </source>
</evidence>
<dbReference type="AlphaFoldDB" id="A0A9J5WPK5"/>
<sequence>MAMRAKKCQTSLSFPMLIIELCRCAGVPHDEMRDIEASLPTPASRPSGTPTPIPSSKAPGISATSQPARISQAMILKMGHLAHSADVRATRLEAVVPWMIESSILVALTPLQTSIDDLTARVTTSEH</sequence>
<accession>A0A9J5WPK5</accession>
<dbReference type="Proteomes" id="UP000824120">
    <property type="component" value="Chromosome 11"/>
</dbReference>
<feature type="signal peptide" evidence="2">
    <location>
        <begin position="1"/>
        <end position="24"/>
    </location>
</feature>
<gene>
    <name evidence="3" type="ORF">H5410_057261</name>
</gene>
<evidence type="ECO:0000313" key="3">
    <source>
        <dbReference type="EMBL" id="KAG5577127.1"/>
    </source>
</evidence>
<dbReference type="OrthoDB" id="1306244at2759"/>
<evidence type="ECO:0000256" key="2">
    <source>
        <dbReference type="SAM" id="SignalP"/>
    </source>
</evidence>
<organism evidence="3 4">
    <name type="scientific">Solanum commersonii</name>
    <name type="common">Commerson's wild potato</name>
    <name type="synonym">Commerson's nightshade</name>
    <dbReference type="NCBI Taxonomy" id="4109"/>
    <lineage>
        <taxon>Eukaryota</taxon>
        <taxon>Viridiplantae</taxon>
        <taxon>Streptophyta</taxon>
        <taxon>Embryophyta</taxon>
        <taxon>Tracheophyta</taxon>
        <taxon>Spermatophyta</taxon>
        <taxon>Magnoliopsida</taxon>
        <taxon>eudicotyledons</taxon>
        <taxon>Gunneridae</taxon>
        <taxon>Pentapetalae</taxon>
        <taxon>asterids</taxon>
        <taxon>lamiids</taxon>
        <taxon>Solanales</taxon>
        <taxon>Solanaceae</taxon>
        <taxon>Solanoideae</taxon>
        <taxon>Solaneae</taxon>
        <taxon>Solanum</taxon>
    </lineage>
</organism>
<dbReference type="EMBL" id="JACXVP010000011">
    <property type="protein sequence ID" value="KAG5577127.1"/>
    <property type="molecule type" value="Genomic_DNA"/>
</dbReference>
<protein>
    <submittedName>
        <fullName evidence="3">Uncharacterized protein</fullName>
    </submittedName>
</protein>